<evidence type="ECO:0000256" key="1">
    <source>
        <dbReference type="SAM" id="Phobius"/>
    </source>
</evidence>
<sequence length="264" mass="29337">MKRRSREGQGQEVRAERGERVVSAAALRHGRPLALLLLAQDTAERNATHGVIACLSLLGQGLNRSRPTSEPVPHTRALSSLAEPVYTAAMVPARRPQRVLFPERLSVILDTNRLFWEHQYMEQKPLGGPLGKMNLTNHAFQGSSENITTSTSGPTLHRSLDTAATAVLGSIGVVALILLLVGLLSVTLKKWRHERLFKKQQKHQTNFLHKPLELSCHADAIYSNVINLAPRKEDDFAVYANVPPFNCPRRTSPDHVEYASIVFH</sequence>
<dbReference type="AlphaFoldDB" id="A0AAD4TYU9"/>
<organism evidence="2 3">
    <name type="scientific">Ovis ammon polii</name>
    <dbReference type="NCBI Taxonomy" id="230172"/>
    <lineage>
        <taxon>Eukaryota</taxon>
        <taxon>Metazoa</taxon>
        <taxon>Chordata</taxon>
        <taxon>Craniata</taxon>
        <taxon>Vertebrata</taxon>
        <taxon>Euteleostomi</taxon>
        <taxon>Mammalia</taxon>
        <taxon>Eutheria</taxon>
        <taxon>Laurasiatheria</taxon>
        <taxon>Artiodactyla</taxon>
        <taxon>Ruminantia</taxon>
        <taxon>Pecora</taxon>
        <taxon>Bovidae</taxon>
        <taxon>Caprinae</taxon>
        <taxon>Ovis</taxon>
    </lineage>
</organism>
<dbReference type="EMBL" id="JAKZEL010000015">
    <property type="protein sequence ID" value="KAI4537123.1"/>
    <property type="molecule type" value="Genomic_DNA"/>
</dbReference>
<feature type="transmembrane region" description="Helical" evidence="1">
    <location>
        <begin position="166"/>
        <end position="188"/>
    </location>
</feature>
<keyword evidence="1" id="KW-1133">Transmembrane helix</keyword>
<reference evidence="2" key="1">
    <citation type="submission" date="2022-03" db="EMBL/GenBank/DDBJ databases">
        <title>Genomic analyses of argali, domestic sheep and their hybrids provide insights into chromosomal evolution, heterosis and genetic basis of agronomic traits.</title>
        <authorList>
            <person name="Li M."/>
        </authorList>
    </citation>
    <scope>NUCLEOTIDE SEQUENCE</scope>
    <source>
        <strain evidence="2">CAU-MHL-2022a</strain>
        <tissue evidence="2">Skin</tissue>
    </source>
</reference>
<name>A0AAD4TYU9_OVIAM</name>
<evidence type="ECO:0000313" key="3">
    <source>
        <dbReference type="Proteomes" id="UP001214576"/>
    </source>
</evidence>
<keyword evidence="1" id="KW-0812">Transmembrane</keyword>
<gene>
    <name evidence="2" type="ORF">MG293_013326</name>
</gene>
<keyword evidence="3" id="KW-1185">Reference proteome</keyword>
<keyword evidence="1" id="KW-0472">Membrane</keyword>
<accession>A0AAD4TYU9</accession>
<evidence type="ECO:0000313" key="2">
    <source>
        <dbReference type="EMBL" id="KAI4537123.1"/>
    </source>
</evidence>
<dbReference type="Proteomes" id="UP001214576">
    <property type="component" value="Unassembled WGS sequence"/>
</dbReference>
<proteinExistence type="predicted"/>
<protein>
    <submittedName>
        <fullName evidence="2">Uncharacterized protein</fullName>
    </submittedName>
</protein>
<comment type="caution">
    <text evidence="2">The sequence shown here is derived from an EMBL/GenBank/DDBJ whole genome shotgun (WGS) entry which is preliminary data.</text>
</comment>